<evidence type="ECO:0000256" key="4">
    <source>
        <dbReference type="ARBA" id="ARBA00022475"/>
    </source>
</evidence>
<evidence type="ECO:0000313" key="11">
    <source>
        <dbReference type="Proteomes" id="UP000426246"/>
    </source>
</evidence>
<evidence type="ECO:0000256" key="5">
    <source>
        <dbReference type="ARBA" id="ARBA00022692"/>
    </source>
</evidence>
<dbReference type="InterPro" id="IPR051449">
    <property type="entry name" value="ABC-2_transporter_component"/>
</dbReference>
<dbReference type="RefSeq" id="WP_155702092.1">
    <property type="nucleotide sequence ID" value="NZ_CP034235.1"/>
</dbReference>
<accession>A0A6B8RMK0</accession>
<feature type="domain" description="ABC transmembrane type-2" evidence="9">
    <location>
        <begin position="109"/>
        <end position="338"/>
    </location>
</feature>
<evidence type="ECO:0000256" key="3">
    <source>
        <dbReference type="ARBA" id="ARBA00022448"/>
    </source>
</evidence>
<evidence type="ECO:0000259" key="9">
    <source>
        <dbReference type="PROSITE" id="PS51012"/>
    </source>
</evidence>
<dbReference type="InterPro" id="IPR047817">
    <property type="entry name" value="ABC2_TM_bact-type"/>
</dbReference>
<comment type="similarity">
    <text evidence="2">Belongs to the ABC-2 integral membrane protein family.</text>
</comment>
<evidence type="ECO:0000256" key="7">
    <source>
        <dbReference type="ARBA" id="ARBA00023136"/>
    </source>
</evidence>
<feature type="transmembrane region" description="Helical" evidence="8">
    <location>
        <begin position="313"/>
        <end position="335"/>
    </location>
</feature>
<keyword evidence="4" id="KW-1003">Cell membrane</keyword>
<dbReference type="GO" id="GO:0005886">
    <property type="term" value="C:plasma membrane"/>
    <property type="evidence" value="ECO:0007669"/>
    <property type="project" value="UniProtKB-SubCell"/>
</dbReference>
<keyword evidence="6 8" id="KW-1133">Transmembrane helix</keyword>
<dbReference type="PANTHER" id="PTHR30294:SF38">
    <property type="entry name" value="TRANSPORT PERMEASE PROTEIN"/>
    <property type="match status" value="1"/>
</dbReference>
<reference evidence="11" key="1">
    <citation type="submission" date="2018-11" db="EMBL/GenBank/DDBJ databases">
        <title>Complete genome sequence of Paenibacillus sp. ML311-T8.</title>
        <authorList>
            <person name="Nam Y.-D."/>
            <person name="Kang J."/>
            <person name="Chung W.-H."/>
            <person name="Park Y.S."/>
        </authorList>
    </citation>
    <scope>NUCLEOTIDE SEQUENCE [LARGE SCALE GENOMIC DNA]</scope>
    <source>
        <strain evidence="11">ML311-T8</strain>
    </source>
</reference>
<dbReference type="EMBL" id="CP034235">
    <property type="protein sequence ID" value="QGQ96994.1"/>
    <property type="molecule type" value="Genomic_DNA"/>
</dbReference>
<dbReference type="GO" id="GO:0140359">
    <property type="term" value="F:ABC-type transporter activity"/>
    <property type="evidence" value="ECO:0007669"/>
    <property type="project" value="InterPro"/>
</dbReference>
<protein>
    <submittedName>
        <fullName evidence="10">ABC transporter permease</fullName>
    </submittedName>
</protein>
<feature type="transmembrane region" description="Helical" evidence="8">
    <location>
        <begin position="151"/>
        <end position="170"/>
    </location>
</feature>
<dbReference type="PANTHER" id="PTHR30294">
    <property type="entry name" value="MEMBRANE COMPONENT OF ABC TRANSPORTER YHHJ-RELATED"/>
    <property type="match status" value="1"/>
</dbReference>
<keyword evidence="3" id="KW-0813">Transport</keyword>
<organism evidence="10 11">
    <name type="scientific">Paenibacillus psychroresistens</name>
    <dbReference type="NCBI Taxonomy" id="1778678"/>
    <lineage>
        <taxon>Bacteria</taxon>
        <taxon>Bacillati</taxon>
        <taxon>Bacillota</taxon>
        <taxon>Bacilli</taxon>
        <taxon>Bacillales</taxon>
        <taxon>Paenibacillaceae</taxon>
        <taxon>Paenibacillus</taxon>
    </lineage>
</organism>
<feature type="transmembrane region" description="Helical" evidence="8">
    <location>
        <begin position="21"/>
        <end position="39"/>
    </location>
</feature>
<gene>
    <name evidence="10" type="ORF">EHS13_19930</name>
</gene>
<evidence type="ECO:0000256" key="6">
    <source>
        <dbReference type="ARBA" id="ARBA00022989"/>
    </source>
</evidence>
<dbReference type="Proteomes" id="UP000426246">
    <property type="component" value="Chromosome"/>
</dbReference>
<evidence type="ECO:0000256" key="8">
    <source>
        <dbReference type="SAM" id="Phobius"/>
    </source>
</evidence>
<dbReference type="KEGG" id="ppsc:EHS13_19930"/>
<feature type="transmembrane region" description="Helical" evidence="8">
    <location>
        <begin position="260"/>
        <end position="277"/>
    </location>
</feature>
<evidence type="ECO:0000313" key="10">
    <source>
        <dbReference type="EMBL" id="QGQ96994.1"/>
    </source>
</evidence>
<dbReference type="InterPro" id="IPR013525">
    <property type="entry name" value="ABC2_TM"/>
</dbReference>
<dbReference type="OrthoDB" id="9776218at2"/>
<dbReference type="Pfam" id="PF12698">
    <property type="entry name" value="ABC2_membrane_3"/>
    <property type="match status" value="1"/>
</dbReference>
<keyword evidence="7 8" id="KW-0472">Membrane</keyword>
<keyword evidence="11" id="KW-1185">Reference proteome</keyword>
<keyword evidence="5 8" id="KW-0812">Transmembrane</keyword>
<evidence type="ECO:0000256" key="1">
    <source>
        <dbReference type="ARBA" id="ARBA00004651"/>
    </source>
</evidence>
<evidence type="ECO:0000256" key="2">
    <source>
        <dbReference type="ARBA" id="ARBA00007783"/>
    </source>
</evidence>
<feature type="transmembrane region" description="Helical" evidence="8">
    <location>
        <begin position="226"/>
        <end position="248"/>
    </location>
</feature>
<feature type="transmembrane region" description="Helical" evidence="8">
    <location>
        <begin position="191"/>
        <end position="214"/>
    </location>
</feature>
<dbReference type="PROSITE" id="PS51012">
    <property type="entry name" value="ABC_TM2"/>
    <property type="match status" value="1"/>
</dbReference>
<name>A0A6B8RMK0_9BACL</name>
<proteinExistence type="inferred from homology"/>
<comment type="subcellular location">
    <subcellularLocation>
        <location evidence="1">Cell membrane</location>
        <topology evidence="1">Multi-pass membrane protein</topology>
    </subcellularLocation>
</comment>
<sequence length="341" mass="37672">MRVQALIVRILKQFIHDKRTLALMFVAPILILYMMSLVFSGGSSLAKIGLVNVPAILSENLAKQGASVTSYSAEEAKSEIESSQIDAVISFNGSVPSIQLEGSNPASSKTVIMLLQKAIQQISPVPNAVTPQITYLYGTDKLEAFDNLGPVFVGFFAFFFVFLIAGVSFLKERTSGTLERLLATPLKRWEIVAGYVLGFGIFTMLQASLIAWFATQVLGLMLVGSFWFVLLITLLMSLTALTLGIFLSTFANTEFQMIQFIPLVIVPQIFLSGLFNMDNMAQWMQWLSKIMPLTYGAEALKNIMIRGKGWDAIALNVYVLLALSLFFMAANVLALRKHRKI</sequence>
<dbReference type="AlphaFoldDB" id="A0A6B8RMK0"/>